<dbReference type="PANTHER" id="PTHR30429:SF1">
    <property type="entry name" value="D-METHIONINE-BINDING LIPOPROTEIN METQ-RELATED"/>
    <property type="match status" value="1"/>
</dbReference>
<proteinExistence type="inferred from homology"/>
<dbReference type="Proteomes" id="UP000514713">
    <property type="component" value="Plasmid pNe_5"/>
</dbReference>
<evidence type="ECO:0000313" key="8">
    <source>
        <dbReference type="EMBL" id="QMS86393.1"/>
    </source>
</evidence>
<dbReference type="AlphaFoldDB" id="A0A7D7L885"/>
<evidence type="ECO:0008006" key="10">
    <source>
        <dbReference type="Google" id="ProtNLM"/>
    </source>
</evidence>
<protein>
    <recommendedName>
        <fullName evidence="10">NLPA lipoprotein</fullName>
    </recommendedName>
</protein>
<geneLocation type="plasmid" evidence="9">
    <name>pne_5</name>
</geneLocation>
<evidence type="ECO:0000256" key="5">
    <source>
        <dbReference type="ARBA" id="ARBA00023139"/>
    </source>
</evidence>
<feature type="signal peptide" evidence="7">
    <location>
        <begin position="1"/>
        <end position="21"/>
    </location>
</feature>
<feature type="chain" id="PRO_5028942854" description="NLPA lipoprotein" evidence="7">
    <location>
        <begin position="22"/>
        <end position="110"/>
    </location>
</feature>
<dbReference type="Gene3D" id="3.40.190.10">
    <property type="entry name" value="Periplasmic binding protein-like II"/>
    <property type="match status" value="1"/>
</dbReference>
<dbReference type="RefSeq" id="WP_181927420.1">
    <property type="nucleotide sequence ID" value="NZ_CP054697.1"/>
</dbReference>
<comment type="similarity">
    <text evidence="2">Belongs to the NlpA lipoprotein family.</text>
</comment>
<dbReference type="GO" id="GO:0016020">
    <property type="term" value="C:membrane"/>
    <property type="evidence" value="ECO:0007669"/>
    <property type="project" value="UniProtKB-SubCell"/>
</dbReference>
<evidence type="ECO:0000256" key="4">
    <source>
        <dbReference type="ARBA" id="ARBA00023136"/>
    </source>
</evidence>
<sequence length="110" mass="12407">MNRRRFFLTALGSLTVSLIFASCSQQSTQNSTNTQTISQKEQKEVIKVGVTGILSEDILKFVNNNIAAKEGLEIQVVTFNDWIQPNTALRDKVIDANFFQHRPFMNNASK</sequence>
<name>A0A7D7L885_9NOSO</name>
<reference evidence="9" key="1">
    <citation type="submission" date="2020-06" db="EMBL/GenBank/DDBJ databases">
        <title>Nostoc edaphicum CCNP1411 genome.</title>
        <authorList>
            <person name="Fidor A."/>
            <person name="Grabski M."/>
            <person name="Gawor J."/>
            <person name="Gromadka R."/>
            <person name="Wegrzyn G."/>
            <person name="Mazur-Marzec H."/>
        </authorList>
    </citation>
    <scope>NUCLEOTIDE SEQUENCE [LARGE SCALE GENOMIC DNA]</scope>
    <source>
        <strain evidence="9">CCNP1411</strain>
        <plasmid evidence="9">pne_5</plasmid>
    </source>
</reference>
<comment type="subcellular location">
    <subcellularLocation>
        <location evidence="1">Membrane</location>
        <topology evidence="1">Lipid-anchor</topology>
    </subcellularLocation>
</comment>
<dbReference type="Pfam" id="PF03180">
    <property type="entry name" value="Lipoprotein_9"/>
    <property type="match status" value="1"/>
</dbReference>
<dbReference type="SUPFAM" id="SSF53850">
    <property type="entry name" value="Periplasmic binding protein-like II"/>
    <property type="match status" value="1"/>
</dbReference>
<keyword evidence="5" id="KW-0564">Palmitate</keyword>
<keyword evidence="9" id="KW-1185">Reference proteome</keyword>
<dbReference type="KEGG" id="ned:HUN01_01920"/>
<evidence type="ECO:0000256" key="3">
    <source>
        <dbReference type="ARBA" id="ARBA00022729"/>
    </source>
</evidence>
<keyword evidence="6" id="KW-0449">Lipoprotein</keyword>
<evidence type="ECO:0000256" key="7">
    <source>
        <dbReference type="SAM" id="SignalP"/>
    </source>
</evidence>
<gene>
    <name evidence="8" type="ORF">HUN01_01920</name>
</gene>
<dbReference type="PANTHER" id="PTHR30429">
    <property type="entry name" value="D-METHIONINE-BINDING LIPOPROTEIN METQ"/>
    <property type="match status" value="1"/>
</dbReference>
<evidence type="ECO:0000256" key="6">
    <source>
        <dbReference type="ARBA" id="ARBA00023288"/>
    </source>
</evidence>
<keyword evidence="4" id="KW-0472">Membrane</keyword>
<keyword evidence="3 7" id="KW-0732">Signal</keyword>
<evidence type="ECO:0000256" key="1">
    <source>
        <dbReference type="ARBA" id="ARBA00004635"/>
    </source>
</evidence>
<organism evidence="8 9">
    <name type="scientific">Nostoc edaphicum CCNP1411</name>
    <dbReference type="NCBI Taxonomy" id="1472755"/>
    <lineage>
        <taxon>Bacteria</taxon>
        <taxon>Bacillati</taxon>
        <taxon>Cyanobacteriota</taxon>
        <taxon>Cyanophyceae</taxon>
        <taxon>Nostocales</taxon>
        <taxon>Nostocaceae</taxon>
        <taxon>Nostoc</taxon>
    </lineage>
</organism>
<keyword evidence="8" id="KW-0614">Plasmid</keyword>
<accession>A0A7D7L885</accession>
<evidence type="ECO:0000256" key="2">
    <source>
        <dbReference type="ARBA" id="ARBA00008973"/>
    </source>
</evidence>
<dbReference type="EMBL" id="CP054697">
    <property type="protein sequence ID" value="QMS86393.1"/>
    <property type="molecule type" value="Genomic_DNA"/>
</dbReference>
<dbReference type="InterPro" id="IPR004872">
    <property type="entry name" value="Lipoprotein_NlpA"/>
</dbReference>
<evidence type="ECO:0000313" key="9">
    <source>
        <dbReference type="Proteomes" id="UP000514713"/>
    </source>
</evidence>
<dbReference type="PROSITE" id="PS51257">
    <property type="entry name" value="PROKAR_LIPOPROTEIN"/>
    <property type="match status" value="1"/>
</dbReference>